<protein>
    <submittedName>
        <fullName evidence="1">Uncharacterized protein</fullName>
    </submittedName>
</protein>
<dbReference type="EMBL" id="CP034346">
    <property type="protein sequence ID" value="AZS16861.1"/>
    <property type="molecule type" value="Genomic_DNA"/>
</dbReference>
<evidence type="ECO:0000313" key="1">
    <source>
        <dbReference type="EMBL" id="AZS16861.1"/>
    </source>
</evidence>
<dbReference type="RefSeq" id="WP_127001884.1">
    <property type="nucleotide sequence ID" value="NZ_CP034346.1"/>
</dbReference>
<dbReference type="AlphaFoldDB" id="A0A3S9V2R4"/>
<gene>
    <name evidence="1" type="ORF">EI981_21945</name>
</gene>
<evidence type="ECO:0000313" key="2">
    <source>
        <dbReference type="Proteomes" id="UP000270678"/>
    </source>
</evidence>
<dbReference type="KEGG" id="plut:EI981_21945"/>
<reference evidence="2" key="1">
    <citation type="submission" date="2018-12" db="EMBL/GenBank/DDBJ databases">
        <title>Complete genome sequence of Paenibacillus sp. MBLB1234.</title>
        <authorList>
            <person name="Nam Y.-D."/>
            <person name="Kang J."/>
            <person name="Chung W.-H."/>
            <person name="Park Y.S."/>
        </authorList>
    </citation>
    <scope>NUCLEOTIDE SEQUENCE [LARGE SCALE GENOMIC DNA]</scope>
    <source>
        <strain evidence="2">MBLB1234</strain>
    </source>
</reference>
<accession>A0A3S9V2R4</accession>
<sequence length="92" mass="10837">MSYRPSIQNVSIAGSNEKEGLYEFAVKLADGTQCRVFYHRFPEWRLANINRLQKTPCPVCRKDYICNCMESFTEDFHSQLVEDQWIEKLLAE</sequence>
<name>A0A3S9V2R4_9BACL</name>
<keyword evidence="2" id="KW-1185">Reference proteome</keyword>
<dbReference type="OrthoDB" id="2621488at2"/>
<organism evidence="1 2">
    <name type="scientific">Paenibacillus lutimineralis</name>
    <dbReference type="NCBI Taxonomy" id="2707005"/>
    <lineage>
        <taxon>Bacteria</taxon>
        <taxon>Bacillati</taxon>
        <taxon>Bacillota</taxon>
        <taxon>Bacilli</taxon>
        <taxon>Bacillales</taxon>
        <taxon>Paenibacillaceae</taxon>
        <taxon>Paenibacillus</taxon>
    </lineage>
</organism>
<proteinExistence type="predicted"/>
<dbReference type="Proteomes" id="UP000270678">
    <property type="component" value="Chromosome"/>
</dbReference>